<dbReference type="EMBL" id="JBHXKZ010000011">
    <property type="protein sequence ID" value="MFD4823890.1"/>
    <property type="molecule type" value="Genomic_DNA"/>
</dbReference>
<dbReference type="PANTHER" id="PTHR43712:SF2">
    <property type="entry name" value="O-METHYLTRANSFERASE CICE"/>
    <property type="match status" value="1"/>
</dbReference>
<feature type="domain" description="O-methyltransferase dimerisation" evidence="5">
    <location>
        <begin position="15"/>
        <end position="90"/>
    </location>
</feature>
<dbReference type="Proteomes" id="UP001598352">
    <property type="component" value="Unassembled WGS sequence"/>
</dbReference>
<dbReference type="GO" id="GO:0008168">
    <property type="term" value="F:methyltransferase activity"/>
    <property type="evidence" value="ECO:0007669"/>
    <property type="project" value="UniProtKB-KW"/>
</dbReference>
<gene>
    <name evidence="6" type="ORF">ACFWOQ_15055</name>
</gene>
<dbReference type="InterPro" id="IPR036388">
    <property type="entry name" value="WH-like_DNA-bd_sf"/>
</dbReference>
<evidence type="ECO:0000256" key="1">
    <source>
        <dbReference type="ARBA" id="ARBA00022603"/>
    </source>
</evidence>
<feature type="domain" description="O-methyltransferase C-terminal" evidence="4">
    <location>
        <begin position="114"/>
        <end position="320"/>
    </location>
</feature>
<reference evidence="6 7" key="1">
    <citation type="submission" date="2024-09" db="EMBL/GenBank/DDBJ databases">
        <title>The Natural Products Discovery Center: Release of the First 8490 Sequenced Strains for Exploring Actinobacteria Biosynthetic Diversity.</title>
        <authorList>
            <person name="Kalkreuter E."/>
            <person name="Kautsar S.A."/>
            <person name="Yang D."/>
            <person name="Bader C.D."/>
            <person name="Teijaro C.N."/>
            <person name="Fluegel L."/>
            <person name="Davis C.M."/>
            <person name="Simpson J.R."/>
            <person name="Lauterbach L."/>
            <person name="Steele A.D."/>
            <person name="Gui C."/>
            <person name="Meng S."/>
            <person name="Li G."/>
            <person name="Viehrig K."/>
            <person name="Ye F."/>
            <person name="Su P."/>
            <person name="Kiefer A.F."/>
            <person name="Nichols A."/>
            <person name="Cepeda A.J."/>
            <person name="Yan W."/>
            <person name="Fan B."/>
            <person name="Jiang Y."/>
            <person name="Adhikari A."/>
            <person name="Zheng C.-J."/>
            <person name="Schuster L."/>
            <person name="Cowan T.M."/>
            <person name="Smanski M.J."/>
            <person name="Chevrette M.G."/>
            <person name="De Carvalho L.P.S."/>
            <person name="Shen B."/>
        </authorList>
    </citation>
    <scope>NUCLEOTIDE SEQUENCE [LARGE SCALE GENOMIC DNA]</scope>
    <source>
        <strain evidence="6 7">NPDC058428</strain>
    </source>
</reference>
<keyword evidence="2" id="KW-0808">Transferase</keyword>
<dbReference type="Pfam" id="PF00891">
    <property type="entry name" value="Methyltransf_2"/>
    <property type="match status" value="1"/>
</dbReference>
<dbReference type="InterPro" id="IPR029063">
    <property type="entry name" value="SAM-dependent_MTases_sf"/>
</dbReference>
<dbReference type="PIRSF" id="PIRSF005739">
    <property type="entry name" value="O-mtase"/>
    <property type="match status" value="1"/>
</dbReference>
<organism evidence="6 7">
    <name type="scientific">Streptomyces rubiginosohelvolus</name>
    <dbReference type="NCBI Taxonomy" id="67362"/>
    <lineage>
        <taxon>Bacteria</taxon>
        <taxon>Bacillati</taxon>
        <taxon>Actinomycetota</taxon>
        <taxon>Actinomycetes</taxon>
        <taxon>Kitasatosporales</taxon>
        <taxon>Streptomycetaceae</taxon>
        <taxon>Streptomyces</taxon>
    </lineage>
</organism>
<evidence type="ECO:0000256" key="2">
    <source>
        <dbReference type="ARBA" id="ARBA00022679"/>
    </source>
</evidence>
<evidence type="ECO:0000259" key="4">
    <source>
        <dbReference type="Pfam" id="PF00891"/>
    </source>
</evidence>
<dbReference type="SUPFAM" id="SSF53335">
    <property type="entry name" value="S-adenosyl-L-methionine-dependent methyltransferases"/>
    <property type="match status" value="1"/>
</dbReference>
<dbReference type="RefSeq" id="WP_382773203.1">
    <property type="nucleotide sequence ID" value="NZ_JBHXKZ010000011.1"/>
</dbReference>
<accession>A0ABW6F2I4</accession>
<dbReference type="InterPro" id="IPR036390">
    <property type="entry name" value="WH_DNA-bd_sf"/>
</dbReference>
<sequence length="342" mass="36446">MSSAMSTESLVSGLMEHALSAACAASVRAAVTLGLPEALGDAPATADELATAVGADQAALRRLLRSLTSYGVFAEERTGAFVHTGKSRALREDSPNSIKYLVLWCTEPWLWSLWGNLDESVRTGSEVFTRAHGRPFYEHLHTEWPRSAQIFDRAMTQQTRLSANAIADMLPMAGAGTVADVGGGQGLVLGTLLERHPDVRGCLLDLPGVVADADPRLRPGGALADRVRLVPGDVLDEISVEADVYLFKNILGVDADASVRILRNAMKAARPGARMIIVENFVDDGPGEKLASALDLRMLLVIGGQKHTRAGLLGIAERAGLTVRNVRPVDSSLHMIETTVPG</sequence>
<dbReference type="Gene3D" id="3.40.50.150">
    <property type="entry name" value="Vaccinia Virus protein VP39"/>
    <property type="match status" value="1"/>
</dbReference>
<keyword evidence="7" id="KW-1185">Reference proteome</keyword>
<name>A0ABW6F2I4_9ACTN</name>
<dbReference type="SUPFAM" id="SSF46785">
    <property type="entry name" value="Winged helix' DNA-binding domain"/>
    <property type="match status" value="1"/>
</dbReference>
<evidence type="ECO:0000313" key="6">
    <source>
        <dbReference type="EMBL" id="MFD4823890.1"/>
    </source>
</evidence>
<dbReference type="GO" id="GO:0032259">
    <property type="term" value="P:methylation"/>
    <property type="evidence" value="ECO:0007669"/>
    <property type="project" value="UniProtKB-KW"/>
</dbReference>
<dbReference type="Gene3D" id="1.10.10.10">
    <property type="entry name" value="Winged helix-like DNA-binding domain superfamily/Winged helix DNA-binding domain"/>
    <property type="match status" value="1"/>
</dbReference>
<evidence type="ECO:0000256" key="3">
    <source>
        <dbReference type="ARBA" id="ARBA00022691"/>
    </source>
</evidence>
<keyword evidence="3" id="KW-0949">S-adenosyl-L-methionine</keyword>
<dbReference type="PANTHER" id="PTHR43712">
    <property type="entry name" value="PUTATIVE (AFU_ORTHOLOGUE AFUA_4G14580)-RELATED"/>
    <property type="match status" value="1"/>
</dbReference>
<dbReference type="InterPro" id="IPR012967">
    <property type="entry name" value="COMT_dimerisation"/>
</dbReference>
<evidence type="ECO:0000259" key="5">
    <source>
        <dbReference type="Pfam" id="PF08100"/>
    </source>
</evidence>
<dbReference type="Pfam" id="PF08100">
    <property type="entry name" value="Dimerisation"/>
    <property type="match status" value="1"/>
</dbReference>
<proteinExistence type="predicted"/>
<dbReference type="PROSITE" id="PS51683">
    <property type="entry name" value="SAM_OMT_II"/>
    <property type="match status" value="1"/>
</dbReference>
<protein>
    <submittedName>
        <fullName evidence="6">Methyltransferase</fullName>
    </submittedName>
</protein>
<keyword evidence="1 6" id="KW-0489">Methyltransferase</keyword>
<evidence type="ECO:0000313" key="7">
    <source>
        <dbReference type="Proteomes" id="UP001598352"/>
    </source>
</evidence>
<dbReference type="InterPro" id="IPR001077">
    <property type="entry name" value="COMT_C"/>
</dbReference>
<comment type="caution">
    <text evidence="6">The sequence shown here is derived from an EMBL/GenBank/DDBJ whole genome shotgun (WGS) entry which is preliminary data.</text>
</comment>
<dbReference type="InterPro" id="IPR016461">
    <property type="entry name" value="COMT-like"/>
</dbReference>